<dbReference type="InterPro" id="IPR004396">
    <property type="entry name" value="ATPase_YchF/OLA1"/>
</dbReference>
<keyword evidence="3 6" id="KW-0547">Nucleotide-binding</keyword>
<feature type="domain" description="OBG-type G" evidence="8">
    <location>
        <begin position="3"/>
        <end position="256"/>
    </location>
</feature>
<dbReference type="InterPro" id="IPR027417">
    <property type="entry name" value="P-loop_NTPase"/>
</dbReference>
<dbReference type="InterPro" id="IPR041706">
    <property type="entry name" value="YchF_N"/>
</dbReference>
<comment type="cofactor">
    <cofactor evidence="1">
        <name>Mg(2+)</name>
        <dbReference type="ChEBI" id="CHEBI:18420"/>
    </cofactor>
</comment>
<feature type="coiled-coil region" evidence="7">
    <location>
        <begin position="130"/>
        <end position="157"/>
    </location>
</feature>
<dbReference type="InterPro" id="IPR012675">
    <property type="entry name" value="Beta-grasp_dom_sf"/>
</dbReference>
<dbReference type="Pfam" id="PF01926">
    <property type="entry name" value="MMR_HSR1"/>
    <property type="match status" value="1"/>
</dbReference>
<dbReference type="NCBIfam" id="TIGR00092">
    <property type="entry name" value="redox-regulated ATPase YchF"/>
    <property type="match status" value="1"/>
</dbReference>
<gene>
    <name evidence="6 10" type="primary">ychF</name>
    <name evidence="10" type="ORF">QBE54_00775</name>
</gene>
<evidence type="ECO:0000256" key="3">
    <source>
        <dbReference type="ARBA" id="ARBA00022741"/>
    </source>
</evidence>
<keyword evidence="4 6" id="KW-0067">ATP-binding</keyword>
<dbReference type="Gene3D" id="1.10.150.300">
    <property type="entry name" value="TGS-like domain"/>
    <property type="match status" value="1"/>
</dbReference>
<evidence type="ECO:0000256" key="2">
    <source>
        <dbReference type="ARBA" id="ARBA00022723"/>
    </source>
</evidence>
<dbReference type="CDD" id="cd01900">
    <property type="entry name" value="YchF"/>
    <property type="match status" value="1"/>
</dbReference>
<protein>
    <recommendedName>
        <fullName evidence="6">Ribosome-binding ATPase YchF</fullName>
    </recommendedName>
</protein>
<dbReference type="SUPFAM" id="SSF81271">
    <property type="entry name" value="TGS-like"/>
    <property type="match status" value="1"/>
</dbReference>
<dbReference type="EMBL" id="CP121689">
    <property type="protein sequence ID" value="WZL76299.1"/>
    <property type="molecule type" value="Genomic_DNA"/>
</dbReference>
<dbReference type="HAMAP" id="MF_00944">
    <property type="entry name" value="YchF_OLA1_ATPase"/>
    <property type="match status" value="1"/>
</dbReference>
<organism evidence="10 11">
    <name type="scientific">Thermatribacter velox</name>
    <dbReference type="NCBI Taxonomy" id="3039681"/>
    <lineage>
        <taxon>Bacteria</taxon>
        <taxon>Pseudomonadati</taxon>
        <taxon>Atribacterota</taxon>
        <taxon>Atribacteria</taxon>
        <taxon>Atribacterales</taxon>
        <taxon>Thermatribacteraceae</taxon>
        <taxon>Thermatribacter</taxon>
    </lineage>
</organism>
<evidence type="ECO:0000256" key="4">
    <source>
        <dbReference type="ARBA" id="ARBA00022840"/>
    </source>
</evidence>
<dbReference type="Gene3D" id="3.10.20.30">
    <property type="match status" value="1"/>
</dbReference>
<dbReference type="InterPro" id="IPR023192">
    <property type="entry name" value="TGS-like_dom_sf"/>
</dbReference>
<dbReference type="InterPro" id="IPR004095">
    <property type="entry name" value="TGS"/>
</dbReference>
<keyword evidence="7" id="KW-0175">Coiled coil</keyword>
<evidence type="ECO:0000256" key="7">
    <source>
        <dbReference type="SAM" id="Coils"/>
    </source>
</evidence>
<evidence type="ECO:0000259" key="9">
    <source>
        <dbReference type="PROSITE" id="PS51880"/>
    </source>
</evidence>
<dbReference type="Pfam" id="PF06071">
    <property type="entry name" value="YchF-GTPase_C"/>
    <property type="match status" value="1"/>
</dbReference>
<keyword evidence="5" id="KW-0460">Magnesium</keyword>
<name>A0ABZ2YBC8_9BACT</name>
<evidence type="ECO:0000313" key="11">
    <source>
        <dbReference type="Proteomes" id="UP001461341"/>
    </source>
</evidence>
<comment type="function">
    <text evidence="6">ATPase that binds to both the 70S ribosome and the 50S ribosomal subunit in a nucleotide-independent manner.</text>
</comment>
<dbReference type="PROSITE" id="PS51880">
    <property type="entry name" value="TGS"/>
    <property type="match status" value="1"/>
</dbReference>
<sequence length="364" mass="40975">MGLKAGIIGLPNSGKTTLFNLLTRAHAAVAPYPFCTIEPNLGVVSVPDSRLERLAEILKPPRVVTATVEFVDVAGLVKGASKGEGLGNQFLSAIRGVDAVVEVIRFFMDPDIPHFMGDLDPLRDREVVDIELMLSDLEIVERRLQKVQELFKKTSSKELEKERDLLLRVRDALSEGIPLRKLTFSEEEKVILKPFQLITLKPIIYLANLDESEQARALYQKMEAWCKQEGVPLLPLLVKLEEELQEIEDLKERTIFMQEFGLKESGLTAFIRETYATLGLITFYTFGDKELRAWELLQGSTAKEAAGKVHTDMQKGFIKAEVINARELLEIGSLEQAKALGRVRLEGKDYQVQDGDLLYFHFSV</sequence>
<evidence type="ECO:0000256" key="6">
    <source>
        <dbReference type="HAMAP-Rule" id="MF_00944"/>
    </source>
</evidence>
<proteinExistence type="inferred from homology"/>
<dbReference type="InterPro" id="IPR013029">
    <property type="entry name" value="YchF_C"/>
</dbReference>
<accession>A0ABZ2YBC8</accession>
<keyword evidence="11" id="KW-1185">Reference proteome</keyword>
<dbReference type="InterPro" id="IPR012676">
    <property type="entry name" value="TGS-like"/>
</dbReference>
<dbReference type="InterPro" id="IPR006073">
    <property type="entry name" value="GTP-bd"/>
</dbReference>
<dbReference type="SUPFAM" id="SSF52540">
    <property type="entry name" value="P-loop containing nucleoside triphosphate hydrolases"/>
    <property type="match status" value="1"/>
</dbReference>
<dbReference type="Gene3D" id="3.40.50.300">
    <property type="entry name" value="P-loop containing nucleotide triphosphate hydrolases"/>
    <property type="match status" value="1"/>
</dbReference>
<dbReference type="PIRSF" id="PIRSF006641">
    <property type="entry name" value="CHP00092"/>
    <property type="match status" value="1"/>
</dbReference>
<evidence type="ECO:0000256" key="5">
    <source>
        <dbReference type="ARBA" id="ARBA00022842"/>
    </source>
</evidence>
<feature type="domain" description="TGS" evidence="9">
    <location>
        <begin position="279"/>
        <end position="362"/>
    </location>
</feature>
<feature type="binding site" evidence="6">
    <location>
        <begin position="12"/>
        <end position="17"/>
    </location>
    <ligand>
        <name>ATP</name>
        <dbReference type="ChEBI" id="CHEBI:30616"/>
    </ligand>
</feature>
<evidence type="ECO:0000256" key="1">
    <source>
        <dbReference type="ARBA" id="ARBA00001946"/>
    </source>
</evidence>
<evidence type="ECO:0000259" key="8">
    <source>
        <dbReference type="PROSITE" id="PS51710"/>
    </source>
</evidence>
<comment type="similarity">
    <text evidence="6">Belongs to the TRAFAC class OBG-HflX-like GTPase superfamily. OBG GTPase family. YchF/OLA1 subfamily.</text>
</comment>
<dbReference type="PRINTS" id="PR00326">
    <property type="entry name" value="GTP1OBG"/>
</dbReference>
<dbReference type="PANTHER" id="PTHR23305">
    <property type="entry name" value="OBG GTPASE FAMILY"/>
    <property type="match status" value="1"/>
</dbReference>
<evidence type="ECO:0000313" key="10">
    <source>
        <dbReference type="EMBL" id="WZL76299.1"/>
    </source>
</evidence>
<reference evidence="10 11" key="1">
    <citation type="submission" date="2023-03" db="EMBL/GenBank/DDBJ databases">
        <title>Novel Species.</title>
        <authorList>
            <person name="Ma S."/>
        </authorList>
    </citation>
    <scope>NUCLEOTIDE SEQUENCE [LARGE SCALE GENOMIC DNA]</scope>
    <source>
        <strain evidence="10 11">B11</strain>
    </source>
</reference>
<keyword evidence="2" id="KW-0479">Metal-binding</keyword>
<dbReference type="InterPro" id="IPR031167">
    <property type="entry name" value="G_OBG"/>
</dbReference>
<dbReference type="PROSITE" id="PS51710">
    <property type="entry name" value="G_OBG"/>
    <property type="match status" value="1"/>
</dbReference>
<dbReference type="Proteomes" id="UP001461341">
    <property type="component" value="Chromosome"/>
</dbReference>
<dbReference type="PANTHER" id="PTHR23305:SF18">
    <property type="entry name" value="OBG-TYPE G DOMAIN-CONTAINING PROTEIN"/>
    <property type="match status" value="1"/>
</dbReference>
<dbReference type="RefSeq" id="WP_369018457.1">
    <property type="nucleotide sequence ID" value="NZ_CP121689.1"/>
</dbReference>